<feature type="transmembrane region" description="Helical" evidence="2">
    <location>
        <begin position="36"/>
        <end position="54"/>
    </location>
</feature>
<gene>
    <name evidence="3" type="ORF">ELX58_04190</name>
</gene>
<evidence type="ECO:0000256" key="1">
    <source>
        <dbReference type="SAM" id="MobiDB-lite"/>
    </source>
</evidence>
<evidence type="ECO:0000313" key="3">
    <source>
        <dbReference type="EMBL" id="QBP18350.1"/>
    </source>
</evidence>
<name>A0A4P6ZM88_9LACO</name>
<protein>
    <submittedName>
        <fullName evidence="3">Uncharacterized protein</fullName>
    </submittedName>
</protein>
<organism evidence="3 4">
    <name type="scientific">Acetilactobacillus jinshanensis</name>
    <dbReference type="NCBI Taxonomy" id="1720083"/>
    <lineage>
        <taxon>Bacteria</taxon>
        <taxon>Bacillati</taxon>
        <taxon>Bacillota</taxon>
        <taxon>Bacilli</taxon>
        <taxon>Lactobacillales</taxon>
        <taxon>Lactobacillaceae</taxon>
        <taxon>Acetilactobacillus</taxon>
    </lineage>
</organism>
<dbReference type="RefSeq" id="WP_133441909.1">
    <property type="nucleotide sequence ID" value="NZ_CP034726.1"/>
</dbReference>
<dbReference type="KEGG" id="lji:ELX58_04190"/>
<keyword evidence="2" id="KW-1133">Transmembrane helix</keyword>
<keyword evidence="2" id="KW-0472">Membrane</keyword>
<feature type="region of interest" description="Disordered" evidence="1">
    <location>
        <begin position="1"/>
        <end position="22"/>
    </location>
</feature>
<evidence type="ECO:0000313" key="4">
    <source>
        <dbReference type="Proteomes" id="UP000294321"/>
    </source>
</evidence>
<proteinExistence type="predicted"/>
<dbReference type="AlphaFoldDB" id="A0A4P6ZM88"/>
<dbReference type="Proteomes" id="UP000294321">
    <property type="component" value="Chromosome"/>
</dbReference>
<evidence type="ECO:0000256" key="2">
    <source>
        <dbReference type="SAM" id="Phobius"/>
    </source>
</evidence>
<keyword evidence="2" id="KW-0812">Transmembrane</keyword>
<keyword evidence="4" id="KW-1185">Reference proteome</keyword>
<dbReference type="EMBL" id="CP034726">
    <property type="protein sequence ID" value="QBP18350.1"/>
    <property type="molecule type" value="Genomic_DNA"/>
</dbReference>
<accession>A0A4P6ZM88</accession>
<reference evidence="4" key="1">
    <citation type="submission" date="2018-12" db="EMBL/GenBank/DDBJ databases">
        <title>A new species of lactobacillus.</title>
        <authorList>
            <person name="Jian Y."/>
            <person name="Xin L."/>
            <person name="Hong Z.J."/>
            <person name="Ming L.Z."/>
            <person name="Hong X.Z."/>
        </authorList>
    </citation>
    <scope>NUCLEOTIDE SEQUENCE [LARGE SCALE GENOMIC DNA]</scope>
    <source>
        <strain evidence="4">HSLZ-75</strain>
    </source>
</reference>
<sequence>MRYSNYGKKTPKSEVDSPNNCQPKVRWADKHSTGKIILAVVILLALVLVLVFGLTRPRHSLSHPAHHVSMERVLQQNNWHPSIRSSSSRKYNLGETNRNELSGLTWKFKKNGTLNSNDQHPNDFKYKATKNTLTITCKNYNKSKSVGTYMLSGAKYKLVEKDGHEYIFKPIKYFGNTPQPQAKLGIKYLKLILTKAKH</sequence>